<protein>
    <submittedName>
        <fullName evidence="1">Uncharacterized protein</fullName>
    </submittedName>
</protein>
<name>A0A7J6M421_PERCH</name>
<dbReference type="AlphaFoldDB" id="A0A7J6M421"/>
<dbReference type="Proteomes" id="UP000591131">
    <property type="component" value="Unassembled WGS sequence"/>
</dbReference>
<sequence length="371" mass="41525">MDTNDAGLIPTACGYGFPEYDISIINILAIETYKPDGSVKVLVINESAPEPKPMADQACRMPTTARVGGSSNIGNDMSAYWHALGVAAVTGQSFSAQAGMGGSTFTGYLPTQWHPPADWHGDAERGREACECKRPEFPHECIGAWTEVRGLIRDFVHDSLTRAGLTQQVKDDILPDEVFVHQRCAWETLLLHGMYGPMSFSVFGQAMRATTTRVTFIEGKAGDPWLCVKIRESIQDYIRKDHPNVSFRVLLGDTNPQSISLDFARLVYAPILVRGPSSFNLWAALANRGQVYSPPNPESWGWSTVELGSDWHWVTTARVLTRNIAKEELKLKRPIEKKPRKDGEPAWTDIFLERALPWLQEDPRWFKHVNN</sequence>
<comment type="caution">
    <text evidence="1">The sequence shown here is derived from an EMBL/GenBank/DDBJ whole genome shotgun (WGS) entry which is preliminary data.</text>
</comment>
<dbReference type="OrthoDB" id="434859at2759"/>
<accession>A0A7J6M421</accession>
<evidence type="ECO:0000313" key="2">
    <source>
        <dbReference type="Proteomes" id="UP000591131"/>
    </source>
</evidence>
<evidence type="ECO:0000313" key="1">
    <source>
        <dbReference type="EMBL" id="KAF4665930.1"/>
    </source>
</evidence>
<dbReference type="EMBL" id="JAAPAO010000248">
    <property type="protein sequence ID" value="KAF4665930.1"/>
    <property type="molecule type" value="Genomic_DNA"/>
</dbReference>
<keyword evidence="2" id="KW-1185">Reference proteome</keyword>
<gene>
    <name evidence="1" type="ORF">FOL47_004349</name>
</gene>
<proteinExistence type="predicted"/>
<reference evidence="1 2" key="1">
    <citation type="submission" date="2020-04" db="EMBL/GenBank/DDBJ databases">
        <title>Perkinsus chesapeaki whole genome sequence.</title>
        <authorList>
            <person name="Bogema D.R."/>
        </authorList>
    </citation>
    <scope>NUCLEOTIDE SEQUENCE [LARGE SCALE GENOMIC DNA]</scope>
    <source>
        <strain evidence="1">ATCC PRA-425</strain>
    </source>
</reference>
<organism evidence="1 2">
    <name type="scientific">Perkinsus chesapeaki</name>
    <name type="common">Clam parasite</name>
    <name type="synonym">Perkinsus andrewsi</name>
    <dbReference type="NCBI Taxonomy" id="330153"/>
    <lineage>
        <taxon>Eukaryota</taxon>
        <taxon>Sar</taxon>
        <taxon>Alveolata</taxon>
        <taxon>Perkinsozoa</taxon>
        <taxon>Perkinsea</taxon>
        <taxon>Perkinsida</taxon>
        <taxon>Perkinsidae</taxon>
        <taxon>Perkinsus</taxon>
    </lineage>
</organism>